<sequence length="320" mass="36101">MSFTQIWGNFQLKDSWRQPPYPNQPSDVGYYLHYKANIHTNGGDILADIRVYQPVQERALPEGAMAFVFGKFYMSDRTRMQIEAIHIFHYHRSISAIMLGCFQPRVVISGYIFQETEELANGTKLIFVNGMGFVGEHYNVLAVVGAMVANKRWPVQPPTPKLYSPVQMTGFIDGIDSCNDLPIIAVEDITLEIGNKLVAEKINQARIELALIKYRLPVSQRPFHTDVEYDYTWAYAASRASLASVPSYDTSYPLPFPLQASPGFIYPIIKDIVHPCIRDMSFLKRSRSRLMVNVGRDTTSAIHPIVIEESPKAAAHSLGL</sequence>
<accession>A0A0C9U370</accession>
<keyword evidence="2" id="KW-1185">Reference proteome</keyword>
<name>A0A0C9U370_SPHS4</name>
<reference evidence="1 2" key="1">
    <citation type="submission" date="2014-06" db="EMBL/GenBank/DDBJ databases">
        <title>Evolutionary Origins and Diversification of the Mycorrhizal Mutualists.</title>
        <authorList>
            <consortium name="DOE Joint Genome Institute"/>
            <consortium name="Mycorrhizal Genomics Consortium"/>
            <person name="Kohler A."/>
            <person name="Kuo A."/>
            <person name="Nagy L.G."/>
            <person name="Floudas D."/>
            <person name="Copeland A."/>
            <person name="Barry K.W."/>
            <person name="Cichocki N."/>
            <person name="Veneault-Fourrey C."/>
            <person name="LaButti K."/>
            <person name="Lindquist E.A."/>
            <person name="Lipzen A."/>
            <person name="Lundell T."/>
            <person name="Morin E."/>
            <person name="Murat C."/>
            <person name="Riley R."/>
            <person name="Ohm R."/>
            <person name="Sun H."/>
            <person name="Tunlid A."/>
            <person name="Henrissat B."/>
            <person name="Grigoriev I.V."/>
            <person name="Hibbett D.S."/>
            <person name="Martin F."/>
        </authorList>
    </citation>
    <scope>NUCLEOTIDE SEQUENCE [LARGE SCALE GENOMIC DNA]</scope>
    <source>
        <strain evidence="1 2">SS14</strain>
    </source>
</reference>
<organism evidence="1 2">
    <name type="scientific">Sphaerobolus stellatus (strain SS14)</name>
    <dbReference type="NCBI Taxonomy" id="990650"/>
    <lineage>
        <taxon>Eukaryota</taxon>
        <taxon>Fungi</taxon>
        <taxon>Dikarya</taxon>
        <taxon>Basidiomycota</taxon>
        <taxon>Agaricomycotina</taxon>
        <taxon>Agaricomycetes</taxon>
        <taxon>Phallomycetidae</taxon>
        <taxon>Geastrales</taxon>
        <taxon>Sphaerobolaceae</taxon>
        <taxon>Sphaerobolus</taxon>
    </lineage>
</organism>
<evidence type="ECO:0000313" key="1">
    <source>
        <dbReference type="EMBL" id="KIJ23517.1"/>
    </source>
</evidence>
<evidence type="ECO:0000313" key="2">
    <source>
        <dbReference type="Proteomes" id="UP000054279"/>
    </source>
</evidence>
<proteinExistence type="predicted"/>
<gene>
    <name evidence="1" type="ORF">M422DRAFT_275890</name>
</gene>
<dbReference type="HOGENOM" id="CLU_869253_0_0_1"/>
<dbReference type="Proteomes" id="UP000054279">
    <property type="component" value="Unassembled WGS sequence"/>
</dbReference>
<protein>
    <submittedName>
        <fullName evidence="1">Uncharacterized protein</fullName>
    </submittedName>
</protein>
<dbReference type="EMBL" id="KN837650">
    <property type="protein sequence ID" value="KIJ23517.1"/>
    <property type="molecule type" value="Genomic_DNA"/>
</dbReference>
<dbReference type="AlphaFoldDB" id="A0A0C9U370"/>